<dbReference type="Pfam" id="PF14362">
    <property type="entry name" value="DUF4407"/>
    <property type="match status" value="1"/>
</dbReference>
<feature type="region of interest" description="Disordered" evidence="2">
    <location>
        <begin position="433"/>
        <end position="458"/>
    </location>
</feature>
<reference evidence="4 5" key="2">
    <citation type="submission" date="2020-03" db="EMBL/GenBank/DDBJ databases">
        <authorList>
            <person name="Ichikawa N."/>
            <person name="Kimura A."/>
            <person name="Kitahashi Y."/>
            <person name="Uohara A."/>
        </authorList>
    </citation>
    <scope>NUCLEOTIDE SEQUENCE [LARGE SCALE GENOMIC DNA]</scope>
    <source>
        <strain evidence="4 5">NBRC 105367</strain>
    </source>
</reference>
<evidence type="ECO:0000256" key="2">
    <source>
        <dbReference type="SAM" id="MobiDB-lite"/>
    </source>
</evidence>
<protein>
    <recommendedName>
        <fullName evidence="6">DUF4407 domain-containing protein</fullName>
    </recommendedName>
</protein>
<organism evidence="4 5">
    <name type="scientific">Phytohabitans suffuscus</name>
    <dbReference type="NCBI Taxonomy" id="624315"/>
    <lineage>
        <taxon>Bacteria</taxon>
        <taxon>Bacillati</taxon>
        <taxon>Actinomycetota</taxon>
        <taxon>Actinomycetes</taxon>
        <taxon>Micromonosporales</taxon>
        <taxon>Micromonosporaceae</taxon>
    </lineage>
</organism>
<gene>
    <name evidence="4" type="ORF">Psuf_020430</name>
</gene>
<keyword evidence="3" id="KW-0812">Transmembrane</keyword>
<keyword evidence="5" id="KW-1185">Reference proteome</keyword>
<reference evidence="4 5" key="1">
    <citation type="submission" date="2020-03" db="EMBL/GenBank/DDBJ databases">
        <title>Whole genome shotgun sequence of Phytohabitans suffuscus NBRC 105367.</title>
        <authorList>
            <person name="Komaki H."/>
            <person name="Tamura T."/>
        </authorList>
    </citation>
    <scope>NUCLEOTIDE SEQUENCE [LARGE SCALE GENOMIC DNA]</scope>
    <source>
        <strain evidence="4 5">NBRC 105367</strain>
    </source>
</reference>
<evidence type="ECO:0000313" key="5">
    <source>
        <dbReference type="Proteomes" id="UP000503011"/>
    </source>
</evidence>
<dbReference type="AlphaFoldDB" id="A0A6F8YF87"/>
<feature type="transmembrane region" description="Helical" evidence="3">
    <location>
        <begin position="106"/>
        <end position="129"/>
    </location>
</feature>
<feature type="transmembrane region" description="Helical" evidence="3">
    <location>
        <begin position="35"/>
        <end position="61"/>
    </location>
</feature>
<dbReference type="EMBL" id="AP022871">
    <property type="protein sequence ID" value="BCB84730.1"/>
    <property type="molecule type" value="Genomic_DNA"/>
</dbReference>
<evidence type="ECO:0000313" key="4">
    <source>
        <dbReference type="EMBL" id="BCB84730.1"/>
    </source>
</evidence>
<keyword evidence="3" id="KW-1133">Transmembrane helix</keyword>
<keyword evidence="3" id="KW-0472">Membrane</keyword>
<evidence type="ECO:0000256" key="1">
    <source>
        <dbReference type="SAM" id="Coils"/>
    </source>
</evidence>
<evidence type="ECO:0000256" key="3">
    <source>
        <dbReference type="SAM" id="Phobius"/>
    </source>
</evidence>
<feature type="coiled-coil region" evidence="1">
    <location>
        <begin position="183"/>
        <end position="217"/>
    </location>
</feature>
<dbReference type="KEGG" id="psuu:Psuf_020430"/>
<name>A0A6F8YF87_9ACTN</name>
<feature type="transmembrane region" description="Helical" evidence="3">
    <location>
        <begin position="68"/>
        <end position="86"/>
    </location>
</feature>
<dbReference type="InterPro" id="IPR025519">
    <property type="entry name" value="DUF4407"/>
</dbReference>
<sequence>MSGAAHRRGPGRALRALTGADESILDAVPSERSRYTAMGGVVLGTALMAMFSMTVALICVFDGYHPSILLFVPVWGAFILCLDRWLMSSGAASHTLARFWKMVPRLLLAVVFGVIIAEPLLLGVFNAAIEKRIKDDRLASVAQYESDLKQCNPIPGSPEDAPNATAKNDPKCEKLRFAVKSDTRATEREIEATQAEINTLKADLDADDKEYAKMEDLARRECNGTPGAGLTGRSGEGPNCRRLRGKADEFRRDQRMDANQAKLKQLNEKVTLLNTQLGGKRTDAGGQINQTIAERVADFKGNQREIGLLERLGALGDLVEENGHMRAAEWALRLFFVGVDSLPVLLKFLNGYSNYDRVVADRTAGRRRAERVSTETERRRRVIQEELARIQMNAEHASAVNKVEFDARMRHVDVEVLRENLTDSRAEYLLHDSPTLPLTVPPPAGLPHDSGSGDGRYR</sequence>
<accession>A0A6F8YF87</accession>
<evidence type="ECO:0008006" key="6">
    <source>
        <dbReference type="Google" id="ProtNLM"/>
    </source>
</evidence>
<dbReference type="RefSeq" id="WP_173156044.1">
    <property type="nucleotide sequence ID" value="NZ_AP022871.1"/>
</dbReference>
<proteinExistence type="predicted"/>
<dbReference type="Proteomes" id="UP000503011">
    <property type="component" value="Chromosome"/>
</dbReference>
<keyword evidence="1" id="KW-0175">Coiled coil</keyword>